<proteinExistence type="predicted"/>
<name>A0AAE1AJ86_9GAST</name>
<keyword evidence="3" id="KW-1185">Reference proteome</keyword>
<feature type="region of interest" description="Disordered" evidence="1">
    <location>
        <begin position="36"/>
        <end position="69"/>
    </location>
</feature>
<reference evidence="2" key="1">
    <citation type="journal article" date="2023" name="G3 (Bethesda)">
        <title>A reference genome for the long-term kleptoplast-retaining sea slug Elysia crispata morphotype clarki.</title>
        <authorList>
            <person name="Eastman K.E."/>
            <person name="Pendleton A.L."/>
            <person name="Shaikh M.A."/>
            <person name="Suttiyut T."/>
            <person name="Ogas R."/>
            <person name="Tomko P."/>
            <person name="Gavelis G."/>
            <person name="Widhalm J.R."/>
            <person name="Wisecaver J.H."/>
        </authorList>
    </citation>
    <scope>NUCLEOTIDE SEQUENCE</scope>
    <source>
        <strain evidence="2">ECLA1</strain>
    </source>
</reference>
<organism evidence="2 3">
    <name type="scientific">Elysia crispata</name>
    <name type="common">lettuce slug</name>
    <dbReference type="NCBI Taxonomy" id="231223"/>
    <lineage>
        <taxon>Eukaryota</taxon>
        <taxon>Metazoa</taxon>
        <taxon>Spiralia</taxon>
        <taxon>Lophotrochozoa</taxon>
        <taxon>Mollusca</taxon>
        <taxon>Gastropoda</taxon>
        <taxon>Heterobranchia</taxon>
        <taxon>Euthyneura</taxon>
        <taxon>Panpulmonata</taxon>
        <taxon>Sacoglossa</taxon>
        <taxon>Placobranchoidea</taxon>
        <taxon>Plakobranchidae</taxon>
        <taxon>Elysia</taxon>
    </lineage>
</organism>
<feature type="compositionally biased region" description="Polar residues" evidence="1">
    <location>
        <begin position="59"/>
        <end position="69"/>
    </location>
</feature>
<evidence type="ECO:0000313" key="2">
    <source>
        <dbReference type="EMBL" id="KAK3788944.1"/>
    </source>
</evidence>
<sequence length="178" mass="19404">MKPFVEDQYIRFKSECQSFLAGLASSGLGLCHLEQHHQSRSPTPGPGRAESQAAHGFSDPQTSPKSQTRLSLWEEPASGTGRLGASLTSRPGTSLHAWASFRGDVETKTATRAAPPNVPFLGHVICSERHLHQRNLMHTRTSKTCPGDTIPPDLLPHTINALRPPLDWSSSLTDHTRA</sequence>
<evidence type="ECO:0000256" key="1">
    <source>
        <dbReference type="SAM" id="MobiDB-lite"/>
    </source>
</evidence>
<gene>
    <name evidence="2" type="ORF">RRG08_010193</name>
</gene>
<evidence type="ECO:0000313" key="3">
    <source>
        <dbReference type="Proteomes" id="UP001283361"/>
    </source>
</evidence>
<dbReference type="EMBL" id="JAWDGP010001711">
    <property type="protein sequence ID" value="KAK3788944.1"/>
    <property type="molecule type" value="Genomic_DNA"/>
</dbReference>
<dbReference type="Proteomes" id="UP001283361">
    <property type="component" value="Unassembled WGS sequence"/>
</dbReference>
<accession>A0AAE1AJ86</accession>
<comment type="caution">
    <text evidence="2">The sequence shown here is derived from an EMBL/GenBank/DDBJ whole genome shotgun (WGS) entry which is preliminary data.</text>
</comment>
<protein>
    <submittedName>
        <fullName evidence="2">Uncharacterized protein</fullName>
    </submittedName>
</protein>
<dbReference type="AlphaFoldDB" id="A0AAE1AJ86"/>